<feature type="domain" description="UTP23 sensor motif region" evidence="2">
    <location>
        <begin position="60"/>
        <end position="78"/>
    </location>
</feature>
<organism evidence="3 4">
    <name type="scientific">Dipteronia dyeriana</name>
    <dbReference type="NCBI Taxonomy" id="168575"/>
    <lineage>
        <taxon>Eukaryota</taxon>
        <taxon>Viridiplantae</taxon>
        <taxon>Streptophyta</taxon>
        <taxon>Embryophyta</taxon>
        <taxon>Tracheophyta</taxon>
        <taxon>Spermatophyta</taxon>
        <taxon>Magnoliopsida</taxon>
        <taxon>eudicotyledons</taxon>
        <taxon>Gunneridae</taxon>
        <taxon>Pentapetalae</taxon>
        <taxon>rosids</taxon>
        <taxon>malvids</taxon>
        <taxon>Sapindales</taxon>
        <taxon>Sapindaceae</taxon>
        <taxon>Hippocastanoideae</taxon>
        <taxon>Acereae</taxon>
        <taxon>Dipteronia</taxon>
    </lineage>
</organism>
<protein>
    <recommendedName>
        <fullName evidence="2">UTP23 sensor motif region domain-containing protein</fullName>
    </recommendedName>
</protein>
<dbReference type="Proteomes" id="UP001280121">
    <property type="component" value="Unassembled WGS sequence"/>
</dbReference>
<comment type="caution">
    <text evidence="3">The sequence shown here is derived from an EMBL/GenBank/DDBJ whole genome shotgun (WGS) entry which is preliminary data.</text>
</comment>
<feature type="compositionally biased region" description="Basic and acidic residues" evidence="1">
    <location>
        <begin position="88"/>
        <end position="97"/>
    </location>
</feature>
<feature type="region of interest" description="Disordered" evidence="1">
    <location>
        <begin position="21"/>
        <end position="118"/>
    </location>
</feature>
<evidence type="ECO:0000256" key="1">
    <source>
        <dbReference type="SAM" id="MobiDB-lite"/>
    </source>
</evidence>
<dbReference type="InterPro" id="IPR057776">
    <property type="entry name" value="UTP23_sensor"/>
</dbReference>
<dbReference type="Pfam" id="PF24779">
    <property type="entry name" value="UTP23_sensor"/>
    <property type="match status" value="1"/>
</dbReference>
<dbReference type="EMBL" id="JANJYI010000001">
    <property type="protein sequence ID" value="KAK2665994.1"/>
    <property type="molecule type" value="Genomic_DNA"/>
</dbReference>
<evidence type="ECO:0000259" key="2">
    <source>
        <dbReference type="Pfam" id="PF24779"/>
    </source>
</evidence>
<sequence>MTDSEYKMLKKRAKDILETEEIRDSSNEDEDVGDQNLELQTVKKSDNTRKQMGVSDKPQFKRKRAKGPNPLSCKKKKSYGNPSMVSGKESKDSDNSVRSRNRTRKRSRKGKNVVETGS</sequence>
<keyword evidence="4" id="KW-1185">Reference proteome</keyword>
<evidence type="ECO:0000313" key="4">
    <source>
        <dbReference type="Proteomes" id="UP001280121"/>
    </source>
</evidence>
<feature type="compositionally biased region" description="Basic residues" evidence="1">
    <location>
        <begin position="99"/>
        <end position="111"/>
    </location>
</feature>
<accession>A0AAE0CWJ2</accession>
<reference evidence="3" key="1">
    <citation type="journal article" date="2023" name="Plant J.">
        <title>Genome sequences and population genomics provide insights into the demographic history, inbreeding, and mutation load of two 'living fossil' tree species of Dipteronia.</title>
        <authorList>
            <person name="Feng Y."/>
            <person name="Comes H.P."/>
            <person name="Chen J."/>
            <person name="Zhu S."/>
            <person name="Lu R."/>
            <person name="Zhang X."/>
            <person name="Li P."/>
            <person name="Qiu J."/>
            <person name="Olsen K.M."/>
            <person name="Qiu Y."/>
        </authorList>
    </citation>
    <scope>NUCLEOTIDE SEQUENCE</scope>
    <source>
        <strain evidence="3">KIB01</strain>
    </source>
</reference>
<proteinExistence type="predicted"/>
<evidence type="ECO:0000313" key="3">
    <source>
        <dbReference type="EMBL" id="KAK2665994.1"/>
    </source>
</evidence>
<name>A0AAE0CWJ2_9ROSI</name>
<gene>
    <name evidence="3" type="ORF">Ddye_004568</name>
</gene>
<dbReference type="AlphaFoldDB" id="A0AAE0CWJ2"/>